<dbReference type="InterPro" id="IPR050471">
    <property type="entry name" value="AB_hydrolase"/>
</dbReference>
<dbReference type="SUPFAM" id="SSF53474">
    <property type="entry name" value="alpha/beta-Hydrolases"/>
    <property type="match status" value="1"/>
</dbReference>
<dbReference type="EMBL" id="AZHD01000009">
    <property type="protein sequence ID" value="OAA60578.1"/>
    <property type="molecule type" value="Genomic_DNA"/>
</dbReference>
<dbReference type="PANTHER" id="PTHR43433:SF5">
    <property type="entry name" value="AB HYDROLASE-1 DOMAIN-CONTAINING PROTEIN"/>
    <property type="match status" value="1"/>
</dbReference>
<keyword evidence="2" id="KW-0378">Hydrolase</keyword>
<organism evidence="2 3">
    <name type="scientific">Niveomyces insectorum RCEF 264</name>
    <dbReference type="NCBI Taxonomy" id="1081102"/>
    <lineage>
        <taxon>Eukaryota</taxon>
        <taxon>Fungi</taxon>
        <taxon>Dikarya</taxon>
        <taxon>Ascomycota</taxon>
        <taxon>Pezizomycotina</taxon>
        <taxon>Sordariomycetes</taxon>
        <taxon>Hypocreomycetidae</taxon>
        <taxon>Hypocreales</taxon>
        <taxon>Cordycipitaceae</taxon>
        <taxon>Niveomyces</taxon>
    </lineage>
</organism>
<dbReference type="InterPro" id="IPR029058">
    <property type="entry name" value="AB_hydrolase_fold"/>
</dbReference>
<accession>A0A167TGH6</accession>
<dbReference type="GO" id="GO:0016787">
    <property type="term" value="F:hydrolase activity"/>
    <property type="evidence" value="ECO:0007669"/>
    <property type="project" value="UniProtKB-KW"/>
</dbReference>
<dbReference type="PANTHER" id="PTHR43433">
    <property type="entry name" value="HYDROLASE, ALPHA/BETA FOLD FAMILY PROTEIN"/>
    <property type="match status" value="1"/>
</dbReference>
<name>A0A167TGH6_9HYPO</name>
<feature type="domain" description="AB hydrolase-1" evidence="1">
    <location>
        <begin position="64"/>
        <end position="406"/>
    </location>
</feature>
<comment type="caution">
    <text evidence="2">The sequence shown here is derived from an EMBL/GenBank/DDBJ whole genome shotgun (WGS) entry which is preliminary data.</text>
</comment>
<dbReference type="AlphaFoldDB" id="A0A167TGH6"/>
<dbReference type="Gene3D" id="3.40.50.1820">
    <property type="entry name" value="alpha/beta hydrolase"/>
    <property type="match status" value="1"/>
</dbReference>
<gene>
    <name evidence="2" type="ORF">SPI_05702</name>
</gene>
<evidence type="ECO:0000313" key="2">
    <source>
        <dbReference type="EMBL" id="OAA60578.1"/>
    </source>
</evidence>
<evidence type="ECO:0000259" key="1">
    <source>
        <dbReference type="Pfam" id="PF12697"/>
    </source>
</evidence>
<keyword evidence="3" id="KW-1185">Reference proteome</keyword>
<dbReference type="InterPro" id="IPR000073">
    <property type="entry name" value="AB_hydrolase_1"/>
</dbReference>
<dbReference type="OrthoDB" id="19657at2759"/>
<dbReference type="Proteomes" id="UP000076874">
    <property type="component" value="Unassembled WGS sequence"/>
</dbReference>
<dbReference type="STRING" id="1081102.A0A167TGH6"/>
<evidence type="ECO:0000313" key="3">
    <source>
        <dbReference type="Proteomes" id="UP000076874"/>
    </source>
</evidence>
<sequence>MANTTEVADLASLTTVAQTLQHPAFGDATWNLQPTRSGRLPVAAGRGGPLAIGWEVHGEGPIRVVFLMGLGSFKSAWQRQTLYFGHERHTEYSVLLLDNRGMGDSDRPLMRYSTREMALDALEVLEHVGFLEPAAAAELAALSPATTAAPTAGDAAAAAAGDAAAAARTVHVVGLSMGGMVAQELACLVPDRLASLSLCCTAALIENTSPTIWENLASRAALLIPKGLEASVEGAAGRIFSQAWLAQPDDVRLPARGTHLVGPPDRAKYVAAAAAVAGKDAATTADGSTADDTGGNSSPWYRTFDNNYQRFVAQELHKRTDPRFTTRGFLLQLVACGWHHKSAAQLAALADAVGRERLMVVHGTEDHMISVPHGRKLVEQLQPAHAHIVEGMGHAPLAERWAWYNETLAALFHKGETLAGR</sequence>
<reference evidence="2 3" key="1">
    <citation type="journal article" date="2016" name="Genome Biol. Evol.">
        <title>Divergent and convergent evolution of fungal pathogenicity.</title>
        <authorList>
            <person name="Shang Y."/>
            <person name="Xiao G."/>
            <person name="Zheng P."/>
            <person name="Cen K."/>
            <person name="Zhan S."/>
            <person name="Wang C."/>
        </authorList>
    </citation>
    <scope>NUCLEOTIDE SEQUENCE [LARGE SCALE GENOMIC DNA]</scope>
    <source>
        <strain evidence="2 3">RCEF 264</strain>
    </source>
</reference>
<protein>
    <submittedName>
        <fullName evidence="2">Alpha beta hydrolase fold family</fullName>
    </submittedName>
</protein>
<dbReference type="Pfam" id="PF12697">
    <property type="entry name" value="Abhydrolase_6"/>
    <property type="match status" value="1"/>
</dbReference>
<proteinExistence type="predicted"/>